<name>A0A843XCD3_COLES</name>
<dbReference type="EMBL" id="NMUH01007275">
    <property type="protein sequence ID" value="MQM16976.1"/>
    <property type="molecule type" value="Genomic_DNA"/>
</dbReference>
<dbReference type="AlphaFoldDB" id="A0A843XCD3"/>
<dbReference type="Proteomes" id="UP000652761">
    <property type="component" value="Unassembled WGS sequence"/>
</dbReference>
<accession>A0A843XCD3</accession>
<keyword evidence="2" id="KW-1185">Reference proteome</keyword>
<reference evidence="1" key="1">
    <citation type="submission" date="2017-07" db="EMBL/GenBank/DDBJ databases">
        <title>Taro Niue Genome Assembly and Annotation.</title>
        <authorList>
            <person name="Atibalentja N."/>
            <person name="Keating K."/>
            <person name="Fields C.J."/>
        </authorList>
    </citation>
    <scope>NUCLEOTIDE SEQUENCE</scope>
    <source>
        <strain evidence="1">Niue_2</strain>
        <tissue evidence="1">Leaf</tissue>
    </source>
</reference>
<gene>
    <name evidence="1" type="ORF">Taro_049940</name>
</gene>
<sequence>MPISKGGEAKFGVQNSSSSLQALRSLMAMKRAPCASMGGEASYDGPNHTRMSYSKLLRLTDVPNHLSNNANVRELFPGSRRYSKLNWIAPMIKVLPMHVIHALREWGLGGILIAAHNYHKISFDCHSITALIEL</sequence>
<protein>
    <submittedName>
        <fullName evidence="1">Uncharacterized protein</fullName>
    </submittedName>
</protein>
<proteinExistence type="predicted"/>
<organism evidence="1 2">
    <name type="scientific">Colocasia esculenta</name>
    <name type="common">Wild taro</name>
    <name type="synonym">Arum esculentum</name>
    <dbReference type="NCBI Taxonomy" id="4460"/>
    <lineage>
        <taxon>Eukaryota</taxon>
        <taxon>Viridiplantae</taxon>
        <taxon>Streptophyta</taxon>
        <taxon>Embryophyta</taxon>
        <taxon>Tracheophyta</taxon>
        <taxon>Spermatophyta</taxon>
        <taxon>Magnoliopsida</taxon>
        <taxon>Liliopsida</taxon>
        <taxon>Araceae</taxon>
        <taxon>Aroideae</taxon>
        <taxon>Colocasieae</taxon>
        <taxon>Colocasia</taxon>
    </lineage>
</organism>
<evidence type="ECO:0000313" key="2">
    <source>
        <dbReference type="Proteomes" id="UP000652761"/>
    </source>
</evidence>
<comment type="caution">
    <text evidence="1">The sequence shown here is derived from an EMBL/GenBank/DDBJ whole genome shotgun (WGS) entry which is preliminary data.</text>
</comment>
<evidence type="ECO:0000313" key="1">
    <source>
        <dbReference type="EMBL" id="MQM16976.1"/>
    </source>
</evidence>